<gene>
    <name evidence="1" type="ORF">EHF33_20490</name>
</gene>
<organism evidence="1 2">
    <name type="scientific">Deinococcus psychrotolerans</name>
    <dbReference type="NCBI Taxonomy" id="2489213"/>
    <lineage>
        <taxon>Bacteria</taxon>
        <taxon>Thermotogati</taxon>
        <taxon>Deinococcota</taxon>
        <taxon>Deinococci</taxon>
        <taxon>Deinococcales</taxon>
        <taxon>Deinococcaceae</taxon>
        <taxon>Deinococcus</taxon>
    </lineage>
</organism>
<accession>A0A3G8YKT5</accession>
<dbReference type="KEGG" id="dph:EHF33_20490"/>
<dbReference type="EMBL" id="CP034188">
    <property type="protein sequence ID" value="AZI45290.1"/>
    <property type="molecule type" value="Genomic_DNA"/>
</dbReference>
<dbReference type="Proteomes" id="UP000276417">
    <property type="component" value="Plasmid unnamed4"/>
</dbReference>
<keyword evidence="1" id="KW-0614">Plasmid</keyword>
<name>A0A3G8YKT5_9DEIO</name>
<sequence length="72" mass="8102">MILPDRHAISPASLAADKAAAHYLALVRERAPQQQLREAKAAWRVLVHDIAYPPFARHYRTTDRASGIQETL</sequence>
<geneLocation type="plasmid" evidence="1 2">
    <name>unnamed4</name>
</geneLocation>
<reference evidence="1 2" key="1">
    <citation type="submission" date="2018-11" db="EMBL/GenBank/DDBJ databases">
        <title>Deinococcus shelandsis sp. nov., isolated from South Shetland Islands soil of Antarctica.</title>
        <authorList>
            <person name="Tian J."/>
        </authorList>
    </citation>
    <scope>NUCLEOTIDE SEQUENCE [LARGE SCALE GENOMIC DNA]</scope>
    <source>
        <strain evidence="1 2">S14-83T</strain>
        <plasmid evidence="1 2">unnamed4</plasmid>
    </source>
</reference>
<protein>
    <submittedName>
        <fullName evidence="1">Uncharacterized protein</fullName>
    </submittedName>
</protein>
<dbReference type="AlphaFoldDB" id="A0A3G8YKT5"/>
<evidence type="ECO:0000313" key="1">
    <source>
        <dbReference type="EMBL" id="AZI45290.1"/>
    </source>
</evidence>
<proteinExistence type="predicted"/>
<keyword evidence="2" id="KW-1185">Reference proteome</keyword>
<evidence type="ECO:0000313" key="2">
    <source>
        <dbReference type="Proteomes" id="UP000276417"/>
    </source>
</evidence>